<evidence type="ECO:0000313" key="3">
    <source>
        <dbReference type="Proteomes" id="UP000054804"/>
    </source>
</evidence>
<protein>
    <submittedName>
        <fullName evidence="2">Uncharacterized protein</fullName>
    </submittedName>
</protein>
<accession>A0A0W7XAN1</accession>
<evidence type="ECO:0000256" key="1">
    <source>
        <dbReference type="SAM" id="MobiDB-lite"/>
    </source>
</evidence>
<evidence type="ECO:0000313" key="2">
    <source>
        <dbReference type="EMBL" id="KUF19871.1"/>
    </source>
</evidence>
<reference evidence="2 3" key="1">
    <citation type="submission" date="2015-12" db="EMBL/GenBank/DDBJ databases">
        <title>Draft genome sequence of Streptomyces silvensis ATCC 53525, a producer of novel hormone antagonists.</title>
        <authorList>
            <person name="Johnston C.W."/>
            <person name="Li Y."/>
            <person name="Magarvey N.A."/>
        </authorList>
    </citation>
    <scope>NUCLEOTIDE SEQUENCE [LARGE SCALE GENOMIC DNA]</scope>
    <source>
        <strain evidence="2 3">ATCC 53525</strain>
    </source>
</reference>
<keyword evidence="3" id="KW-1185">Reference proteome</keyword>
<name>A0A0W7XAN1_9ACTN</name>
<gene>
    <name evidence="2" type="ORF">AT728_06005</name>
</gene>
<dbReference type="STRING" id="1765722.AT728_06005"/>
<feature type="region of interest" description="Disordered" evidence="1">
    <location>
        <begin position="54"/>
        <end position="75"/>
    </location>
</feature>
<dbReference type="Proteomes" id="UP000054804">
    <property type="component" value="Unassembled WGS sequence"/>
</dbReference>
<sequence>MAEHAVPRAPHGAFTYPAYRGTVAEQQPPELHRTSTVENGPFCAARCTCGWRGPARRARSKARDDAAGHVAQPPM</sequence>
<proteinExistence type="predicted"/>
<comment type="caution">
    <text evidence="2">The sequence shown here is derived from an EMBL/GenBank/DDBJ whole genome shotgun (WGS) entry which is preliminary data.</text>
</comment>
<organism evidence="2 3">
    <name type="scientific">Streptomyces silvensis</name>
    <dbReference type="NCBI Taxonomy" id="1765722"/>
    <lineage>
        <taxon>Bacteria</taxon>
        <taxon>Bacillati</taxon>
        <taxon>Actinomycetota</taxon>
        <taxon>Actinomycetes</taxon>
        <taxon>Kitasatosporales</taxon>
        <taxon>Streptomycetaceae</taxon>
        <taxon>Streptomyces</taxon>
    </lineage>
</organism>
<dbReference type="EMBL" id="LOCL01000026">
    <property type="protein sequence ID" value="KUF19871.1"/>
    <property type="molecule type" value="Genomic_DNA"/>
</dbReference>
<dbReference type="AlphaFoldDB" id="A0A0W7XAN1"/>
<feature type="region of interest" description="Disordered" evidence="1">
    <location>
        <begin position="1"/>
        <end position="35"/>
    </location>
</feature>